<dbReference type="EMBL" id="JAEMWV010000005">
    <property type="protein sequence ID" value="MBN8252241.1"/>
    <property type="molecule type" value="Genomic_DNA"/>
</dbReference>
<dbReference type="Gene3D" id="1.10.10.60">
    <property type="entry name" value="Homeodomain-like"/>
    <property type="match status" value="1"/>
</dbReference>
<dbReference type="Pfam" id="PF13384">
    <property type="entry name" value="HTH_23"/>
    <property type="match status" value="1"/>
</dbReference>
<proteinExistence type="predicted"/>
<gene>
    <name evidence="2" type="ORF">JF537_11735</name>
</gene>
<dbReference type="InterPro" id="IPR009057">
    <property type="entry name" value="Homeodomain-like_sf"/>
</dbReference>
<dbReference type="SUPFAM" id="SSF46689">
    <property type="entry name" value="Homeodomain-like"/>
    <property type="match status" value="1"/>
</dbReference>
<evidence type="ECO:0000313" key="2">
    <source>
        <dbReference type="EMBL" id="MBN8252241.1"/>
    </source>
</evidence>
<reference evidence="2" key="1">
    <citation type="submission" date="2020-12" db="EMBL/GenBank/DDBJ databases">
        <title>PHA producing bacteria isolated from mangrove.</title>
        <authorList>
            <person name="Zheng W."/>
            <person name="Yu S."/>
            <person name="Huang Y."/>
        </authorList>
    </citation>
    <scope>NUCLEOTIDE SEQUENCE</scope>
    <source>
        <strain evidence="2">GN22-4</strain>
    </source>
</reference>
<evidence type="ECO:0000256" key="1">
    <source>
        <dbReference type="SAM" id="Coils"/>
    </source>
</evidence>
<accession>A0A8I1MH40</accession>
<organism evidence="2 3">
    <name type="scientific">Priestia flexa</name>
    <dbReference type="NCBI Taxonomy" id="86664"/>
    <lineage>
        <taxon>Bacteria</taxon>
        <taxon>Bacillati</taxon>
        <taxon>Bacillota</taxon>
        <taxon>Bacilli</taxon>
        <taxon>Bacillales</taxon>
        <taxon>Bacillaceae</taxon>
        <taxon>Priestia</taxon>
    </lineage>
</organism>
<comment type="caution">
    <text evidence="2">The sequence shown here is derived from an EMBL/GenBank/DDBJ whole genome shotgun (WGS) entry which is preliminary data.</text>
</comment>
<dbReference type="Proteomes" id="UP000664578">
    <property type="component" value="Unassembled WGS sequence"/>
</dbReference>
<name>A0A8I1MH40_9BACI</name>
<dbReference type="RefSeq" id="WP_206782682.1">
    <property type="nucleotide sequence ID" value="NZ_CP060274.1"/>
</dbReference>
<protein>
    <submittedName>
        <fullName evidence="2">Helix-turn-helix domain-containing protein</fullName>
    </submittedName>
</protein>
<keyword evidence="1" id="KW-0175">Coiled coil</keyword>
<feature type="coiled-coil region" evidence="1">
    <location>
        <begin position="66"/>
        <end position="107"/>
    </location>
</feature>
<sequence length="110" mass="12972">MNTKEDERLLAQSLLAKGMKPKDIADQLHVHISTIYNWKKEITVKNENRKLSNDFASKNDKETKIESKTDKHMMNLQQENQALKQKVRDLENIIADLAIKLKRENKEWLK</sequence>
<dbReference type="AlphaFoldDB" id="A0A8I1MH40"/>
<dbReference type="GeneID" id="93682698"/>
<evidence type="ECO:0000313" key="3">
    <source>
        <dbReference type="Proteomes" id="UP000664578"/>
    </source>
</evidence>